<dbReference type="GeneID" id="86052900"/>
<reference evidence="1 2" key="1">
    <citation type="submission" date="2019-08" db="EMBL/GenBank/DDBJ databases">
        <title>In-depth cultivation of the pig gut microbiome towards novel bacterial diversity and tailored functional studies.</title>
        <authorList>
            <person name="Wylensek D."/>
            <person name="Hitch T.C.A."/>
            <person name="Clavel T."/>
        </authorList>
    </citation>
    <scope>NUCLEOTIDE SEQUENCE [LARGE SCALE GENOMIC DNA]</scope>
    <source>
        <strain evidence="1 2">WCA-389-WT-23B</strain>
    </source>
</reference>
<comment type="caution">
    <text evidence="1">The sequence shown here is derived from an EMBL/GenBank/DDBJ whole genome shotgun (WGS) entry which is preliminary data.</text>
</comment>
<name>A0A6N7VYQ6_9FIRM</name>
<dbReference type="EMBL" id="VUMI01000009">
    <property type="protein sequence ID" value="MSS88139.1"/>
    <property type="molecule type" value="Genomic_DNA"/>
</dbReference>
<proteinExistence type="predicted"/>
<protein>
    <submittedName>
        <fullName evidence="1">Uncharacterized protein</fullName>
    </submittedName>
</protein>
<evidence type="ECO:0000313" key="2">
    <source>
        <dbReference type="Proteomes" id="UP000436047"/>
    </source>
</evidence>
<dbReference type="RefSeq" id="WP_154464102.1">
    <property type="nucleotide sequence ID" value="NZ_JAXDZL010000017.1"/>
</dbReference>
<evidence type="ECO:0000313" key="1">
    <source>
        <dbReference type="EMBL" id="MSS88139.1"/>
    </source>
</evidence>
<dbReference type="AlphaFoldDB" id="A0A6N7VYQ6"/>
<keyword evidence="2" id="KW-1185">Reference proteome</keyword>
<accession>A0A6N7VYQ6</accession>
<dbReference type="Proteomes" id="UP000436047">
    <property type="component" value="Unassembled WGS sequence"/>
</dbReference>
<organism evidence="1 2">
    <name type="scientific">Eisenbergiella porci</name>
    <dbReference type="NCBI Taxonomy" id="2652274"/>
    <lineage>
        <taxon>Bacteria</taxon>
        <taxon>Bacillati</taxon>
        <taxon>Bacillota</taxon>
        <taxon>Clostridia</taxon>
        <taxon>Lachnospirales</taxon>
        <taxon>Lachnospiraceae</taxon>
        <taxon>Eisenbergiella</taxon>
    </lineage>
</organism>
<gene>
    <name evidence="1" type="ORF">FYJ45_07465</name>
</gene>
<sequence length="116" mass="14170">MDELHIRQFEDAWESINQRLEKEKLSADFCYRKQFDLLQEYLKIIRLYYRHIDTFNAELDTQDKAEAYFKELAKCEEAEDNPFISEKYARWRITGRDNILMDNQDNLYQALEKCEV</sequence>